<name>A0A367L3L6_9HYPO</name>
<dbReference type="SMART" id="SM00538">
    <property type="entry name" value="POP4"/>
    <property type="match status" value="1"/>
</dbReference>
<dbReference type="InterPro" id="IPR016848">
    <property type="entry name" value="RNase_P/MRP_Rpp29-subunit"/>
</dbReference>
<dbReference type="PANTHER" id="PTHR13348">
    <property type="entry name" value="RIBONUCLEASE P SUBUNIT P29"/>
    <property type="match status" value="1"/>
</dbReference>
<dbReference type="Pfam" id="PF01868">
    <property type="entry name" value="RNase_P-MRP_p29"/>
    <property type="match status" value="1"/>
</dbReference>
<dbReference type="SUPFAM" id="SSF101744">
    <property type="entry name" value="Rof/RNase P subunit-like"/>
    <property type="match status" value="1"/>
</dbReference>
<evidence type="ECO:0000256" key="1">
    <source>
        <dbReference type="ARBA" id="ARBA00004123"/>
    </source>
</evidence>
<reference evidence="5 6" key="1">
    <citation type="journal article" date="2015" name="BMC Genomics">
        <title>Insights from the genome of Ophiocordyceps polyrhachis-furcata to pathogenicity and host specificity in insect fungi.</title>
        <authorList>
            <person name="Wichadakul D."/>
            <person name="Kobmoo N."/>
            <person name="Ingsriswang S."/>
            <person name="Tangphatsornruang S."/>
            <person name="Chantasingh D."/>
            <person name="Luangsa-ard J.J."/>
            <person name="Eurwilaichitr L."/>
        </authorList>
    </citation>
    <scope>NUCLEOTIDE SEQUENCE [LARGE SCALE GENOMIC DNA]</scope>
    <source>
        <strain evidence="5 6">BCC 54312</strain>
    </source>
</reference>
<evidence type="ECO:0000313" key="5">
    <source>
        <dbReference type="EMBL" id="RCI09026.1"/>
    </source>
</evidence>
<keyword evidence="6" id="KW-1185">Reference proteome</keyword>
<dbReference type="AlphaFoldDB" id="A0A367L3L6"/>
<dbReference type="GO" id="GO:0006364">
    <property type="term" value="P:rRNA processing"/>
    <property type="evidence" value="ECO:0007669"/>
    <property type="project" value="TreeGrafter"/>
</dbReference>
<gene>
    <name evidence="5" type="ORF">L249_4979</name>
</gene>
<dbReference type="InterPro" id="IPR036980">
    <property type="entry name" value="RNase_P/MRP_Rpp29_sf"/>
</dbReference>
<dbReference type="PIRSF" id="PIRSF027081">
    <property type="entry name" value="RNase_P/MRP_p29_subunit"/>
    <property type="match status" value="1"/>
</dbReference>
<dbReference type="PANTHER" id="PTHR13348:SF0">
    <property type="entry name" value="RIBONUCLEASE P PROTEIN SUBUNIT P29"/>
    <property type="match status" value="1"/>
</dbReference>
<feature type="compositionally biased region" description="Basic residues" evidence="4">
    <location>
        <begin position="49"/>
        <end position="64"/>
    </location>
</feature>
<dbReference type="Proteomes" id="UP000253664">
    <property type="component" value="Unassembled WGS sequence"/>
</dbReference>
<dbReference type="InterPro" id="IPR002730">
    <property type="entry name" value="Rpp29/RNP1"/>
</dbReference>
<accession>A0A367L3L6</accession>
<dbReference type="GO" id="GO:0000172">
    <property type="term" value="C:ribonuclease MRP complex"/>
    <property type="evidence" value="ECO:0007669"/>
    <property type="project" value="InterPro"/>
</dbReference>
<dbReference type="GO" id="GO:0005634">
    <property type="term" value="C:nucleus"/>
    <property type="evidence" value="ECO:0007669"/>
    <property type="project" value="UniProtKB-SubCell"/>
</dbReference>
<comment type="similarity">
    <text evidence="2">Belongs to the eukaryotic/archaeal RNase P protein component 1 family.</text>
</comment>
<keyword evidence="3" id="KW-0819">tRNA processing</keyword>
<dbReference type="EMBL" id="LKCN02000017">
    <property type="protein sequence ID" value="RCI09026.1"/>
    <property type="molecule type" value="Genomic_DNA"/>
</dbReference>
<evidence type="ECO:0000256" key="4">
    <source>
        <dbReference type="SAM" id="MobiDB-lite"/>
    </source>
</evidence>
<dbReference type="STRING" id="1330021.A0A367L3L6"/>
<feature type="region of interest" description="Disordered" evidence="4">
    <location>
        <begin position="1"/>
        <end position="20"/>
    </location>
</feature>
<keyword evidence="3" id="KW-0539">Nucleus</keyword>
<comment type="caution">
    <text evidence="5">The sequence shown here is derived from an EMBL/GenBank/DDBJ whole genome shotgun (WGS) entry which is preliminary data.</text>
</comment>
<dbReference type="GO" id="GO:0030677">
    <property type="term" value="C:ribonuclease P complex"/>
    <property type="evidence" value="ECO:0007669"/>
    <property type="project" value="InterPro"/>
</dbReference>
<comment type="subcellular location">
    <subcellularLocation>
        <location evidence="1">Nucleus</location>
    </subcellularLocation>
</comment>
<sequence length="221" mass="24848">MDQAQNAVQSLLARAHSPESAERIFSNKIKHRTLRLRPSSPPPAVRNARTARRIAREKSKKKKGNGGPLSCRERRKLGLDDLSRRGHKYEVYEPLHHLWLGYMRETLGGDLYTGGPAAAAKLASAELHGALVEVVRSKCPSRVGIKGIVVRDRKFVMEVVTEKDRLKMVPKEGTTFRCVVPPEQATEKQSSFAFEILGDQLMIKSADRANRKFKTHFLPDL</sequence>
<dbReference type="Gene3D" id="2.30.30.210">
    <property type="entry name" value="Ribonuclease P/MRP, subunit p29"/>
    <property type="match status" value="1"/>
</dbReference>
<dbReference type="InterPro" id="IPR023534">
    <property type="entry name" value="Rof/RNase_P-like"/>
</dbReference>
<evidence type="ECO:0000256" key="2">
    <source>
        <dbReference type="ARBA" id="ARBA00006181"/>
    </source>
</evidence>
<protein>
    <recommendedName>
        <fullName evidence="3">Ribonuclease P protein subunit</fullName>
    </recommendedName>
</protein>
<proteinExistence type="inferred from homology"/>
<organism evidence="5 6">
    <name type="scientific">Ophiocordyceps polyrhachis-furcata BCC 54312</name>
    <dbReference type="NCBI Taxonomy" id="1330021"/>
    <lineage>
        <taxon>Eukaryota</taxon>
        <taxon>Fungi</taxon>
        <taxon>Dikarya</taxon>
        <taxon>Ascomycota</taxon>
        <taxon>Pezizomycotina</taxon>
        <taxon>Sordariomycetes</taxon>
        <taxon>Hypocreomycetidae</taxon>
        <taxon>Hypocreales</taxon>
        <taxon>Ophiocordycipitaceae</taxon>
        <taxon>Ophiocordyceps</taxon>
    </lineage>
</organism>
<evidence type="ECO:0000313" key="6">
    <source>
        <dbReference type="Proteomes" id="UP000253664"/>
    </source>
</evidence>
<dbReference type="GO" id="GO:0033204">
    <property type="term" value="F:ribonuclease P RNA binding"/>
    <property type="evidence" value="ECO:0007669"/>
    <property type="project" value="InterPro"/>
</dbReference>
<evidence type="ECO:0000256" key="3">
    <source>
        <dbReference type="PIRNR" id="PIRNR027081"/>
    </source>
</evidence>
<feature type="region of interest" description="Disordered" evidence="4">
    <location>
        <begin position="35"/>
        <end position="72"/>
    </location>
</feature>
<dbReference type="GO" id="GO:0001682">
    <property type="term" value="P:tRNA 5'-leader removal"/>
    <property type="evidence" value="ECO:0007669"/>
    <property type="project" value="InterPro"/>
</dbReference>
<dbReference type="OrthoDB" id="124041at2759"/>